<protein>
    <submittedName>
        <fullName evidence="2">Uncharacterized protein</fullName>
    </submittedName>
</protein>
<reference evidence="3" key="1">
    <citation type="journal article" date="2014" name="Science">
        <title>Ancient hybridizations among the ancestral genomes of bread wheat.</title>
        <authorList>
            <consortium name="International Wheat Genome Sequencing Consortium,"/>
            <person name="Marcussen T."/>
            <person name="Sandve S.R."/>
            <person name="Heier L."/>
            <person name="Spannagl M."/>
            <person name="Pfeifer M."/>
            <person name="Jakobsen K.S."/>
            <person name="Wulff B.B."/>
            <person name="Steuernagel B."/>
            <person name="Mayer K.F."/>
            <person name="Olsen O.A."/>
        </authorList>
    </citation>
    <scope>NUCLEOTIDE SEQUENCE [LARGE SCALE GENOMIC DNA]</scope>
    <source>
        <strain evidence="3">cv. AL8/78</strain>
    </source>
</reference>
<dbReference type="Gramene" id="AET4Gv20885100.43">
    <property type="protein sequence ID" value="AET4Gv20885100.43"/>
    <property type="gene ID" value="AET4Gv20885100"/>
</dbReference>
<reference evidence="2" key="5">
    <citation type="journal article" date="2021" name="G3 (Bethesda)">
        <title>Aegilops tauschii genome assembly Aet v5.0 features greater sequence contiguity and improved annotation.</title>
        <authorList>
            <person name="Wang L."/>
            <person name="Zhu T."/>
            <person name="Rodriguez J.C."/>
            <person name="Deal K.R."/>
            <person name="Dubcovsky J."/>
            <person name="McGuire P.E."/>
            <person name="Lux T."/>
            <person name="Spannagl M."/>
            <person name="Mayer K.F.X."/>
            <person name="Baldrich P."/>
            <person name="Meyers B.C."/>
            <person name="Huo N."/>
            <person name="Gu Y.Q."/>
            <person name="Zhou H."/>
            <person name="Devos K.M."/>
            <person name="Bennetzen J.L."/>
            <person name="Unver T."/>
            <person name="Budak H."/>
            <person name="Gulick P.J."/>
            <person name="Galiba G."/>
            <person name="Kalapos B."/>
            <person name="Nelson D.R."/>
            <person name="Li P."/>
            <person name="You F.M."/>
            <person name="Luo M.C."/>
            <person name="Dvorak J."/>
        </authorList>
    </citation>
    <scope>NUCLEOTIDE SEQUENCE [LARGE SCALE GENOMIC DNA]</scope>
    <source>
        <strain evidence="2">cv. AL8/78</strain>
    </source>
</reference>
<reference evidence="3" key="2">
    <citation type="journal article" date="2017" name="Nat. Plants">
        <title>The Aegilops tauschii genome reveals multiple impacts of transposons.</title>
        <authorList>
            <person name="Zhao G."/>
            <person name="Zou C."/>
            <person name="Li K."/>
            <person name="Wang K."/>
            <person name="Li T."/>
            <person name="Gao L."/>
            <person name="Zhang X."/>
            <person name="Wang H."/>
            <person name="Yang Z."/>
            <person name="Liu X."/>
            <person name="Jiang W."/>
            <person name="Mao L."/>
            <person name="Kong X."/>
            <person name="Jiao Y."/>
            <person name="Jia J."/>
        </authorList>
    </citation>
    <scope>NUCLEOTIDE SEQUENCE [LARGE SCALE GENOMIC DNA]</scope>
    <source>
        <strain evidence="3">cv. AL8/78</strain>
    </source>
</reference>
<evidence type="ECO:0000313" key="3">
    <source>
        <dbReference type="Proteomes" id="UP000015105"/>
    </source>
</evidence>
<feature type="region of interest" description="Disordered" evidence="1">
    <location>
        <begin position="1"/>
        <end position="48"/>
    </location>
</feature>
<sequence length="119" mass="13787">MVDGHIKQGTENDSLSSTSKQGSEGGNRRSEVRQRQRTFSGPVMYSGTRSSSLIERGYIIDKYVRQFLLTYYILFDLLHIKNIRKKTKPTLICLHSYYRTAVKFFLINLQVLRGSVYKS</sequence>
<evidence type="ECO:0000313" key="2">
    <source>
        <dbReference type="EnsemblPlants" id="AET4Gv20885100.43"/>
    </source>
</evidence>
<dbReference type="AlphaFoldDB" id="A0A453JEA7"/>
<dbReference type="Proteomes" id="UP000015105">
    <property type="component" value="Chromosome 4D"/>
</dbReference>
<proteinExistence type="predicted"/>
<reference evidence="2" key="3">
    <citation type="journal article" date="2017" name="Nature">
        <title>Genome sequence of the progenitor of the wheat D genome Aegilops tauschii.</title>
        <authorList>
            <person name="Luo M.C."/>
            <person name="Gu Y.Q."/>
            <person name="Puiu D."/>
            <person name="Wang H."/>
            <person name="Twardziok S.O."/>
            <person name="Deal K.R."/>
            <person name="Huo N."/>
            <person name="Zhu T."/>
            <person name="Wang L."/>
            <person name="Wang Y."/>
            <person name="McGuire P.E."/>
            <person name="Liu S."/>
            <person name="Long H."/>
            <person name="Ramasamy R.K."/>
            <person name="Rodriguez J.C."/>
            <person name="Van S.L."/>
            <person name="Yuan L."/>
            <person name="Wang Z."/>
            <person name="Xia Z."/>
            <person name="Xiao L."/>
            <person name="Anderson O.D."/>
            <person name="Ouyang S."/>
            <person name="Liang Y."/>
            <person name="Zimin A.V."/>
            <person name="Pertea G."/>
            <person name="Qi P."/>
            <person name="Bennetzen J.L."/>
            <person name="Dai X."/>
            <person name="Dawson M.W."/>
            <person name="Muller H.G."/>
            <person name="Kugler K."/>
            <person name="Rivarola-Duarte L."/>
            <person name="Spannagl M."/>
            <person name="Mayer K.F.X."/>
            <person name="Lu F.H."/>
            <person name="Bevan M.W."/>
            <person name="Leroy P."/>
            <person name="Li P."/>
            <person name="You F.M."/>
            <person name="Sun Q."/>
            <person name="Liu Z."/>
            <person name="Lyons E."/>
            <person name="Wicker T."/>
            <person name="Salzberg S.L."/>
            <person name="Devos K.M."/>
            <person name="Dvorak J."/>
        </authorList>
    </citation>
    <scope>NUCLEOTIDE SEQUENCE [LARGE SCALE GENOMIC DNA]</scope>
    <source>
        <strain evidence="2">cv. AL8/78</strain>
    </source>
</reference>
<dbReference type="EnsemblPlants" id="AET4Gv20885100.43">
    <property type="protein sequence ID" value="AET4Gv20885100.43"/>
    <property type="gene ID" value="AET4Gv20885100"/>
</dbReference>
<feature type="compositionally biased region" description="Basic and acidic residues" evidence="1">
    <location>
        <begin position="1"/>
        <end position="10"/>
    </location>
</feature>
<accession>A0A453JEA7</accession>
<reference evidence="2" key="4">
    <citation type="submission" date="2019-03" db="UniProtKB">
        <authorList>
            <consortium name="EnsemblPlants"/>
        </authorList>
    </citation>
    <scope>IDENTIFICATION</scope>
</reference>
<organism evidence="2 3">
    <name type="scientific">Aegilops tauschii subsp. strangulata</name>
    <name type="common">Goatgrass</name>
    <dbReference type="NCBI Taxonomy" id="200361"/>
    <lineage>
        <taxon>Eukaryota</taxon>
        <taxon>Viridiplantae</taxon>
        <taxon>Streptophyta</taxon>
        <taxon>Embryophyta</taxon>
        <taxon>Tracheophyta</taxon>
        <taxon>Spermatophyta</taxon>
        <taxon>Magnoliopsida</taxon>
        <taxon>Liliopsida</taxon>
        <taxon>Poales</taxon>
        <taxon>Poaceae</taxon>
        <taxon>BOP clade</taxon>
        <taxon>Pooideae</taxon>
        <taxon>Triticodae</taxon>
        <taxon>Triticeae</taxon>
        <taxon>Triticinae</taxon>
        <taxon>Aegilops</taxon>
    </lineage>
</organism>
<feature type="compositionally biased region" description="Polar residues" evidence="1">
    <location>
        <begin position="11"/>
        <end position="22"/>
    </location>
</feature>
<name>A0A453JEA7_AEGTS</name>
<keyword evidence="3" id="KW-1185">Reference proteome</keyword>
<evidence type="ECO:0000256" key="1">
    <source>
        <dbReference type="SAM" id="MobiDB-lite"/>
    </source>
</evidence>